<accession>A0A8H3EDL6</accession>
<dbReference type="AlphaFoldDB" id="A0A8H3EDL6"/>
<gene>
    <name evidence="1" type="ORF">RDB_LOCUS164144</name>
</gene>
<evidence type="ECO:0000313" key="2">
    <source>
        <dbReference type="Proteomes" id="UP000663827"/>
    </source>
</evidence>
<proteinExistence type="predicted"/>
<evidence type="ECO:0008006" key="3">
    <source>
        <dbReference type="Google" id="ProtNLM"/>
    </source>
</evidence>
<sequence length="391" mass="44607">MKESDQIIRIPELFTLILCELDARDQRKLMLVSKYLFYFVGPIAWKRLPRIDFLMRLIRGTIVDPLTVILPRFFKYKILITLPSNPDLSRYDIYAPWVRELEFFRERILVGIENTGGLLALLELNGRPLLPNLNRLIVYSIIPITDDSVHLVNMFMTSSLTDIRTILCEKEKDDVIRTFRIPWSSAPIFMKSISKKCPQIQNLEFYPLAEAGWGGIPRPRDQCRNALSSFLSLRSFSSTTYVLEPTTFGTLGELPHLESLSVRGLATENSILDKRLSIPETWFPSLKDLQLYEVHHEDIQTLWKQPTIVKKLTSVLVQIDRWPVKDSPANILRGQGWIGPFLASLLHFSPCLQKAVFYIGNGDSKVDIISQNLGSIGKGGLSPGDVRFMAS</sequence>
<name>A0A8H3EDL6_9AGAM</name>
<organism evidence="1 2">
    <name type="scientific">Rhizoctonia solani</name>
    <dbReference type="NCBI Taxonomy" id="456999"/>
    <lineage>
        <taxon>Eukaryota</taxon>
        <taxon>Fungi</taxon>
        <taxon>Dikarya</taxon>
        <taxon>Basidiomycota</taxon>
        <taxon>Agaricomycotina</taxon>
        <taxon>Agaricomycetes</taxon>
        <taxon>Cantharellales</taxon>
        <taxon>Ceratobasidiaceae</taxon>
        <taxon>Rhizoctonia</taxon>
    </lineage>
</organism>
<protein>
    <recommendedName>
        <fullName evidence="3">F-box domain-containing protein</fullName>
    </recommendedName>
</protein>
<evidence type="ECO:0000313" key="1">
    <source>
        <dbReference type="EMBL" id="CAE7218928.1"/>
    </source>
</evidence>
<comment type="caution">
    <text evidence="1">The sequence shown here is derived from an EMBL/GenBank/DDBJ whole genome shotgun (WGS) entry which is preliminary data.</text>
</comment>
<reference evidence="1" key="1">
    <citation type="submission" date="2021-01" db="EMBL/GenBank/DDBJ databases">
        <authorList>
            <person name="Kaushik A."/>
        </authorList>
    </citation>
    <scope>NUCLEOTIDE SEQUENCE</scope>
    <source>
        <strain evidence="1">AG5</strain>
    </source>
</reference>
<dbReference type="EMBL" id="CAJNJQ010005452">
    <property type="protein sequence ID" value="CAE7218928.1"/>
    <property type="molecule type" value="Genomic_DNA"/>
</dbReference>
<dbReference type="Proteomes" id="UP000663827">
    <property type="component" value="Unassembled WGS sequence"/>
</dbReference>